<keyword evidence="1" id="KW-0732">Signal</keyword>
<dbReference type="EMBL" id="JAAALK010000286">
    <property type="protein sequence ID" value="KAG8062930.1"/>
    <property type="molecule type" value="Genomic_DNA"/>
</dbReference>
<dbReference type="InterPro" id="IPR000010">
    <property type="entry name" value="Cystatin_dom"/>
</dbReference>
<gene>
    <name evidence="3" type="ORF">GUJ93_ZPchr0003g17988</name>
</gene>
<evidence type="ECO:0000313" key="3">
    <source>
        <dbReference type="EMBL" id="KAG8062930.1"/>
    </source>
</evidence>
<evidence type="ECO:0000256" key="1">
    <source>
        <dbReference type="SAM" id="SignalP"/>
    </source>
</evidence>
<reference evidence="3" key="1">
    <citation type="journal article" date="2021" name="bioRxiv">
        <title>Whole Genome Assembly and Annotation of Northern Wild Rice, Zizania palustris L., Supports a Whole Genome Duplication in the Zizania Genus.</title>
        <authorList>
            <person name="Haas M."/>
            <person name="Kono T."/>
            <person name="Macchietto M."/>
            <person name="Millas R."/>
            <person name="McGilp L."/>
            <person name="Shao M."/>
            <person name="Duquette J."/>
            <person name="Hirsch C.N."/>
            <person name="Kimball J."/>
        </authorList>
    </citation>
    <scope>NUCLEOTIDE SEQUENCE</scope>
    <source>
        <tissue evidence="3">Fresh leaf tissue</tissue>
    </source>
</reference>
<evidence type="ECO:0000313" key="4">
    <source>
        <dbReference type="Proteomes" id="UP000729402"/>
    </source>
</evidence>
<name>A0A8J5RRQ7_ZIZPA</name>
<comment type="caution">
    <text evidence="3">The sequence shown here is derived from an EMBL/GenBank/DDBJ whole genome shotgun (WGS) entry which is preliminary data.</text>
</comment>
<dbReference type="GO" id="GO:0004869">
    <property type="term" value="F:cysteine-type endopeptidase inhibitor activity"/>
    <property type="evidence" value="ECO:0007669"/>
    <property type="project" value="InterPro"/>
</dbReference>
<sequence>MRTFLPTTASLFVVVVVAALCSVSPTTTTVVALAPVATNSVRPQQLVVGGWKKIDVGSVRIQELGSWAVAQHVSMVHDGLKFAKVTGGEEQVVAGMNYKLIILATDDNGEIGTYGASIHVDASTQTRKLISFVPAN</sequence>
<protein>
    <recommendedName>
        <fullName evidence="2">Cystatin domain-containing protein</fullName>
    </recommendedName>
</protein>
<feature type="signal peptide" evidence="1">
    <location>
        <begin position="1"/>
        <end position="19"/>
    </location>
</feature>
<feature type="chain" id="PRO_5035283115" description="Cystatin domain-containing protein" evidence="1">
    <location>
        <begin position="20"/>
        <end position="136"/>
    </location>
</feature>
<dbReference type="AlphaFoldDB" id="A0A8J5RRQ7"/>
<dbReference type="PANTHER" id="PTHR47116">
    <property type="entry name" value="PHLOEM FILAMENT PROTEIN"/>
    <property type="match status" value="1"/>
</dbReference>
<dbReference type="Pfam" id="PF16845">
    <property type="entry name" value="SQAPI"/>
    <property type="match status" value="1"/>
</dbReference>
<dbReference type="CDD" id="cd00042">
    <property type="entry name" value="CY"/>
    <property type="match status" value="1"/>
</dbReference>
<accession>A0A8J5RRQ7</accession>
<reference evidence="3" key="2">
    <citation type="submission" date="2021-02" db="EMBL/GenBank/DDBJ databases">
        <authorList>
            <person name="Kimball J.A."/>
            <person name="Haas M.W."/>
            <person name="Macchietto M."/>
            <person name="Kono T."/>
            <person name="Duquette J."/>
            <person name="Shao M."/>
        </authorList>
    </citation>
    <scope>NUCLEOTIDE SEQUENCE</scope>
    <source>
        <tissue evidence="3">Fresh leaf tissue</tissue>
    </source>
</reference>
<proteinExistence type="predicted"/>
<dbReference type="InterPro" id="IPR027214">
    <property type="entry name" value="Cystatin"/>
</dbReference>
<dbReference type="Proteomes" id="UP000729402">
    <property type="component" value="Unassembled WGS sequence"/>
</dbReference>
<dbReference type="OrthoDB" id="2016588at2759"/>
<organism evidence="3 4">
    <name type="scientific">Zizania palustris</name>
    <name type="common">Northern wild rice</name>
    <dbReference type="NCBI Taxonomy" id="103762"/>
    <lineage>
        <taxon>Eukaryota</taxon>
        <taxon>Viridiplantae</taxon>
        <taxon>Streptophyta</taxon>
        <taxon>Embryophyta</taxon>
        <taxon>Tracheophyta</taxon>
        <taxon>Spermatophyta</taxon>
        <taxon>Magnoliopsida</taxon>
        <taxon>Liliopsida</taxon>
        <taxon>Poales</taxon>
        <taxon>Poaceae</taxon>
        <taxon>BOP clade</taxon>
        <taxon>Oryzoideae</taxon>
        <taxon>Oryzeae</taxon>
        <taxon>Zizaniinae</taxon>
        <taxon>Zizania</taxon>
    </lineage>
</organism>
<evidence type="ECO:0000259" key="2">
    <source>
        <dbReference type="Pfam" id="PF16845"/>
    </source>
</evidence>
<feature type="domain" description="Cystatin" evidence="2">
    <location>
        <begin position="55"/>
        <end position="133"/>
    </location>
</feature>
<keyword evidence="4" id="KW-1185">Reference proteome</keyword>